<evidence type="ECO:0000256" key="2">
    <source>
        <dbReference type="ARBA" id="ARBA00022741"/>
    </source>
</evidence>
<dbReference type="GO" id="GO:0016787">
    <property type="term" value="F:hydrolase activity"/>
    <property type="evidence" value="ECO:0007669"/>
    <property type="project" value="UniProtKB-UniRule"/>
</dbReference>
<dbReference type="InterPro" id="IPR014016">
    <property type="entry name" value="UvrD-like_ATP-bd"/>
</dbReference>
<evidence type="ECO:0000256" key="10">
    <source>
        <dbReference type="ARBA" id="ARBA00048988"/>
    </source>
</evidence>
<accession>A0A9W6GNM5</accession>
<dbReference type="GO" id="GO:0003677">
    <property type="term" value="F:DNA binding"/>
    <property type="evidence" value="ECO:0007669"/>
    <property type="project" value="UniProtKB-KW"/>
</dbReference>
<evidence type="ECO:0000259" key="13">
    <source>
        <dbReference type="PROSITE" id="PS51217"/>
    </source>
</evidence>
<name>A0A9W6GNM5_9FUSO</name>
<comment type="similarity">
    <text evidence="1">Belongs to the helicase family. UvrD subfamily.</text>
</comment>
<evidence type="ECO:0000256" key="4">
    <source>
        <dbReference type="ARBA" id="ARBA00022806"/>
    </source>
</evidence>
<dbReference type="GO" id="GO:0000725">
    <property type="term" value="P:recombinational repair"/>
    <property type="evidence" value="ECO:0007669"/>
    <property type="project" value="TreeGrafter"/>
</dbReference>
<dbReference type="GO" id="GO:0043138">
    <property type="term" value="F:3'-5' DNA helicase activity"/>
    <property type="evidence" value="ECO:0007669"/>
    <property type="project" value="UniProtKB-EC"/>
</dbReference>
<comment type="catalytic activity">
    <reaction evidence="10">
        <text>ATP + H2O = ADP + phosphate + H(+)</text>
        <dbReference type="Rhea" id="RHEA:13065"/>
        <dbReference type="ChEBI" id="CHEBI:15377"/>
        <dbReference type="ChEBI" id="CHEBI:15378"/>
        <dbReference type="ChEBI" id="CHEBI:30616"/>
        <dbReference type="ChEBI" id="CHEBI:43474"/>
        <dbReference type="ChEBI" id="CHEBI:456216"/>
        <dbReference type="EC" id="5.6.2.4"/>
    </reaction>
</comment>
<protein>
    <recommendedName>
        <fullName evidence="9">DNA 3'-5' helicase</fullName>
        <ecNumber evidence="9">5.6.2.4</ecNumber>
    </recommendedName>
</protein>
<feature type="domain" description="UvrD-like helicase ATP-binding" evidence="12">
    <location>
        <begin position="3"/>
        <end position="310"/>
    </location>
</feature>
<dbReference type="Gene3D" id="1.10.10.160">
    <property type="match status" value="1"/>
</dbReference>
<evidence type="ECO:0000256" key="9">
    <source>
        <dbReference type="ARBA" id="ARBA00034808"/>
    </source>
</evidence>
<dbReference type="InterPro" id="IPR027417">
    <property type="entry name" value="P-loop_NTPase"/>
</dbReference>
<evidence type="ECO:0000256" key="8">
    <source>
        <dbReference type="ARBA" id="ARBA00034617"/>
    </source>
</evidence>
<keyword evidence="6" id="KW-0238">DNA-binding</keyword>
<evidence type="ECO:0000256" key="7">
    <source>
        <dbReference type="ARBA" id="ARBA00023235"/>
    </source>
</evidence>
<gene>
    <name evidence="14" type="ORF">PM10SUCC1_29440</name>
</gene>
<dbReference type="AlphaFoldDB" id="A0A9W6GNM5"/>
<reference evidence="14" key="1">
    <citation type="submission" date="2022-12" db="EMBL/GenBank/DDBJ databases">
        <title>Reference genome sequencing for broad-spectrum identification of bacterial and archaeal isolates by mass spectrometry.</title>
        <authorList>
            <person name="Sekiguchi Y."/>
            <person name="Tourlousse D.M."/>
        </authorList>
    </citation>
    <scope>NUCLEOTIDE SEQUENCE</scope>
    <source>
        <strain evidence="14">10succ1</strain>
    </source>
</reference>
<dbReference type="SUPFAM" id="SSF52540">
    <property type="entry name" value="P-loop containing nucleoside triphosphate hydrolases"/>
    <property type="match status" value="1"/>
</dbReference>
<keyword evidence="7" id="KW-0413">Isomerase</keyword>
<feature type="domain" description="UvrD-like helicase C-terminal" evidence="13">
    <location>
        <begin position="308"/>
        <end position="602"/>
    </location>
</feature>
<evidence type="ECO:0000313" key="15">
    <source>
        <dbReference type="Proteomes" id="UP001144471"/>
    </source>
</evidence>
<proteinExistence type="inferred from homology"/>
<dbReference type="InterPro" id="IPR000212">
    <property type="entry name" value="DNA_helicase_UvrD/REP"/>
</dbReference>
<keyword evidence="15" id="KW-1185">Reference proteome</keyword>
<keyword evidence="3 11" id="KW-0378">Hydrolase</keyword>
<dbReference type="InterPro" id="IPR013986">
    <property type="entry name" value="DExx_box_DNA_helicase_dom_sf"/>
</dbReference>
<dbReference type="PROSITE" id="PS51198">
    <property type="entry name" value="UVRD_HELICASE_ATP_BIND"/>
    <property type="match status" value="1"/>
</dbReference>
<sequence length="721" mass="85225">MKVRFREDQRKIMGYTRGYMGIPAVPGAGKTFILSHLVAKLAREELQEGEEILILTYMNSSVINFKERIREVLGEEGAQYLKRIRVITIHKLTSEILRENQERTGLANDYSNLTQANMYYLMSLAVNAYKKEKQKDFEFFLDVNEKNERNYKRWSDELVQMTLKLVSKCKNEDISPERLYSITKKYRRESILRVGGDLYSRYDKLCKKGGYLDYDDLLYLAYRLLKENKEVAERYRKKYRYILEDEAQDSNRIQNKILKLITNGNFVRVGDLNQSILATFTNSSPQLFSDYLKAHPTAPMFTAGRSSREICNLANFFVEDTRKNHPLKVARTALANQKISPVAAGDYPPNPQMDVYGIKAISEDTEYREMNKMAAFIDAFSKKYPEKRVAILFPKNYQIENAAKLFKKKGMKFQILADISERLVETLDFLGDLLLFLSRPYDGRKLVGILAHLVELDPERDSKLMRYLEGISMEKLFFSQDELNISEEMKNNEHWEEISKNIRRMKILLEFPQNSLERLLLFSGEIFNFTAEQQLLIEKVSGDLRRIFKLNPRWSIYDLAGELKKTRASEFTYLAKSVEEETEEKIEERYNITLTTYHKSKGMEWDMVWLFNVNSNSFPAYLSDNDYGRQNYLKKEYEYPRDYMEGEFRREFISREYENISIKRKSERIAECTRLIYVGITRAREYLILSCNEGHDNYYFRRIRDFIESEREIYEGYKKGE</sequence>
<keyword evidence="2 11" id="KW-0547">Nucleotide-binding</keyword>
<dbReference type="PANTHER" id="PTHR11070:SF2">
    <property type="entry name" value="ATP-DEPENDENT DNA HELICASE SRS2"/>
    <property type="match status" value="1"/>
</dbReference>
<keyword evidence="5 11" id="KW-0067">ATP-binding</keyword>
<comment type="catalytic activity">
    <reaction evidence="8">
        <text>Couples ATP hydrolysis with the unwinding of duplex DNA by translocating in the 3'-5' direction.</text>
        <dbReference type="EC" id="5.6.2.4"/>
    </reaction>
</comment>
<dbReference type="Pfam" id="PF00580">
    <property type="entry name" value="UvrD-helicase"/>
    <property type="match status" value="1"/>
</dbReference>
<feature type="binding site" evidence="11">
    <location>
        <begin position="24"/>
        <end position="31"/>
    </location>
    <ligand>
        <name>ATP</name>
        <dbReference type="ChEBI" id="CHEBI:30616"/>
    </ligand>
</feature>
<dbReference type="Pfam" id="PF13361">
    <property type="entry name" value="UvrD_C"/>
    <property type="match status" value="1"/>
</dbReference>
<dbReference type="EMBL" id="BSDY01000018">
    <property type="protein sequence ID" value="GLI57430.1"/>
    <property type="molecule type" value="Genomic_DNA"/>
</dbReference>
<evidence type="ECO:0000256" key="5">
    <source>
        <dbReference type="ARBA" id="ARBA00022840"/>
    </source>
</evidence>
<dbReference type="Gene3D" id="3.40.50.300">
    <property type="entry name" value="P-loop containing nucleotide triphosphate hydrolases"/>
    <property type="match status" value="2"/>
</dbReference>
<dbReference type="PANTHER" id="PTHR11070">
    <property type="entry name" value="UVRD / RECB / PCRA DNA HELICASE FAMILY MEMBER"/>
    <property type="match status" value="1"/>
</dbReference>
<dbReference type="GO" id="GO:0005524">
    <property type="term" value="F:ATP binding"/>
    <property type="evidence" value="ECO:0007669"/>
    <property type="project" value="UniProtKB-UniRule"/>
</dbReference>
<dbReference type="Proteomes" id="UP001144471">
    <property type="component" value="Unassembled WGS sequence"/>
</dbReference>
<dbReference type="InterPro" id="IPR014017">
    <property type="entry name" value="DNA_helicase_UvrD-like_C"/>
</dbReference>
<evidence type="ECO:0000256" key="11">
    <source>
        <dbReference type="PROSITE-ProRule" id="PRU00560"/>
    </source>
</evidence>
<organism evidence="14 15">
    <name type="scientific">Propionigenium maris DSM 9537</name>
    <dbReference type="NCBI Taxonomy" id="1123000"/>
    <lineage>
        <taxon>Bacteria</taxon>
        <taxon>Fusobacteriati</taxon>
        <taxon>Fusobacteriota</taxon>
        <taxon>Fusobacteriia</taxon>
        <taxon>Fusobacteriales</taxon>
        <taxon>Fusobacteriaceae</taxon>
        <taxon>Propionigenium</taxon>
    </lineage>
</organism>
<keyword evidence="4 11" id="KW-0347">Helicase</keyword>
<evidence type="ECO:0000259" key="12">
    <source>
        <dbReference type="PROSITE" id="PS51198"/>
    </source>
</evidence>
<evidence type="ECO:0000313" key="14">
    <source>
        <dbReference type="EMBL" id="GLI57430.1"/>
    </source>
</evidence>
<comment type="caution">
    <text evidence="14">The sequence shown here is derived from an EMBL/GenBank/DDBJ whole genome shotgun (WGS) entry which is preliminary data.</text>
</comment>
<dbReference type="EC" id="5.6.2.4" evidence="9"/>
<evidence type="ECO:0000256" key="3">
    <source>
        <dbReference type="ARBA" id="ARBA00022801"/>
    </source>
</evidence>
<evidence type="ECO:0000256" key="6">
    <source>
        <dbReference type="ARBA" id="ARBA00023125"/>
    </source>
</evidence>
<dbReference type="Gene3D" id="1.10.486.10">
    <property type="entry name" value="PCRA, domain 4"/>
    <property type="match status" value="1"/>
</dbReference>
<evidence type="ECO:0000256" key="1">
    <source>
        <dbReference type="ARBA" id="ARBA00009922"/>
    </source>
</evidence>
<dbReference type="RefSeq" id="WP_281837043.1">
    <property type="nucleotide sequence ID" value="NZ_BSDY01000018.1"/>
</dbReference>
<dbReference type="PROSITE" id="PS51217">
    <property type="entry name" value="UVRD_HELICASE_CTER"/>
    <property type="match status" value="1"/>
</dbReference>